<dbReference type="GO" id="GO:0006644">
    <property type="term" value="P:phospholipid metabolic process"/>
    <property type="evidence" value="ECO:0007669"/>
    <property type="project" value="InterPro"/>
</dbReference>
<feature type="region of interest" description="Disordered" evidence="2">
    <location>
        <begin position="327"/>
        <end position="352"/>
    </location>
</feature>
<dbReference type="InterPro" id="IPR053322">
    <property type="entry name" value="PLA2-like"/>
</dbReference>
<proteinExistence type="predicted"/>
<dbReference type="Proteomes" id="UP001152747">
    <property type="component" value="Unassembled WGS sequence"/>
</dbReference>
<dbReference type="GO" id="GO:0050482">
    <property type="term" value="P:arachidonate secretion"/>
    <property type="evidence" value="ECO:0007669"/>
    <property type="project" value="InterPro"/>
</dbReference>
<feature type="coiled-coil region" evidence="1">
    <location>
        <begin position="440"/>
        <end position="495"/>
    </location>
</feature>
<feature type="signal peptide" evidence="3">
    <location>
        <begin position="1"/>
        <end position="15"/>
    </location>
</feature>
<evidence type="ECO:0000313" key="5">
    <source>
        <dbReference type="Proteomes" id="UP001152747"/>
    </source>
</evidence>
<evidence type="ECO:0008006" key="6">
    <source>
        <dbReference type="Google" id="ProtNLM"/>
    </source>
</evidence>
<name>A0A9P1IZB5_9PELO</name>
<keyword evidence="3" id="KW-0732">Signal</keyword>
<keyword evidence="5" id="KW-1185">Reference proteome</keyword>
<dbReference type="InterPro" id="IPR036444">
    <property type="entry name" value="PLipase_A2_dom_sf"/>
</dbReference>
<dbReference type="EMBL" id="CANHGI010000006">
    <property type="protein sequence ID" value="CAI5454007.1"/>
    <property type="molecule type" value="Genomic_DNA"/>
</dbReference>
<organism evidence="4 5">
    <name type="scientific">Caenorhabditis angaria</name>
    <dbReference type="NCBI Taxonomy" id="860376"/>
    <lineage>
        <taxon>Eukaryota</taxon>
        <taxon>Metazoa</taxon>
        <taxon>Ecdysozoa</taxon>
        <taxon>Nematoda</taxon>
        <taxon>Chromadorea</taxon>
        <taxon>Rhabditida</taxon>
        <taxon>Rhabditina</taxon>
        <taxon>Rhabditomorpha</taxon>
        <taxon>Rhabditoidea</taxon>
        <taxon>Rhabditidae</taxon>
        <taxon>Peloderinae</taxon>
        <taxon>Caenorhabditis</taxon>
    </lineage>
</organism>
<feature type="coiled-coil region" evidence="1">
    <location>
        <begin position="387"/>
        <end position="414"/>
    </location>
</feature>
<dbReference type="SUPFAM" id="SSF48619">
    <property type="entry name" value="Phospholipase A2, PLA2"/>
    <property type="match status" value="1"/>
</dbReference>
<protein>
    <recommendedName>
        <fullName evidence="6">Phospholipase A2 domain-containing protein</fullName>
    </recommendedName>
</protein>
<dbReference type="Gene3D" id="1.20.90.10">
    <property type="entry name" value="Phospholipase A2 domain"/>
    <property type="match status" value="1"/>
</dbReference>
<keyword evidence="1" id="KW-0175">Coiled coil</keyword>
<dbReference type="GO" id="GO:0004623">
    <property type="term" value="F:phospholipase A2 activity"/>
    <property type="evidence" value="ECO:0007669"/>
    <property type="project" value="InterPro"/>
</dbReference>
<feature type="chain" id="PRO_5040357126" description="Phospholipase A2 domain-containing protein" evidence="3">
    <location>
        <begin position="16"/>
        <end position="782"/>
    </location>
</feature>
<dbReference type="OrthoDB" id="5817291at2759"/>
<feature type="coiled-coil region" evidence="1">
    <location>
        <begin position="687"/>
        <end position="757"/>
    </location>
</feature>
<evidence type="ECO:0000256" key="3">
    <source>
        <dbReference type="SAM" id="SignalP"/>
    </source>
</evidence>
<gene>
    <name evidence="4" type="ORF">CAMP_LOCUS16644</name>
</gene>
<accession>A0A9P1IZB5</accession>
<evidence type="ECO:0000313" key="4">
    <source>
        <dbReference type="EMBL" id="CAI5454007.1"/>
    </source>
</evidence>
<dbReference type="PANTHER" id="PTHR34228">
    <property type="entry name" value="PROTEIN CBG09474-RELATED"/>
    <property type="match status" value="1"/>
</dbReference>
<dbReference type="AlphaFoldDB" id="A0A9P1IZB5"/>
<sequence length="782" mass="90825">MIFVFLFFLVPGIFSHAVLKDRIIKVAENVTELQIEYTFCGSDYTSRRGSLMLMPTLFYDPLAINHCCAIHDDCYDQQNGQEKCDDEFYHCLKDQFWVNHLVFYNTVKLFGSSAYSQTAKYIPIDVIQPTSNNTNINEIYLELYTACPKTRSTISSCALRFEICENNKYTHCIEKMQSCLQQVLNRSTKKCRDTLENTLGEIKYAFGKSAQVGARAKSQTNIRIPKSSTSEAISQDNLKLNEQYITSLRQQVQLLQIENSYLKQPKPTASYQSHHHYERPSTQTTQILTRGNEVSLNGETWCQLPSFHPPLQSIITERSMQQKVPKLFQPPSVTNPPTTISESSFREKQSVPIQHSRTNSIRYIDFGFKKYCENENDSRERQIHVADTELLHELEEAAMQIQHLEKQLKNMHEKDDDHIKVINSLSAKIKEVENSKIVGIESASMEKRALLEELLELQKRIDELTPVIAEKEVKIAQVENEKLELTKRLRIANTDISNLQVSISQFKEEILLKNNKVKECYEDMKATESRILVVESELKTCLQKDLNNQDRLSNYSQQIREFELIQANDKKLIDQLMSENGTLIKDNARLTTKINRLEEQSLKSSTKEREVRESVIQNEALTEVRSNLLAEKQNSQILSNKLDAIRQRCLDLERTIEDRDKSEEEQLTERLRIEKELNALHALSKSLSSENKLLREEKLANEELIDELRGKVRALEANIRSAQEIYNEKEKHHNMRIMELEEEARRKHQRYLEFEEISTNLQQMTSLLPTKTSSMTYDCNKK</sequence>
<feature type="compositionally biased region" description="Polar residues" evidence="2">
    <location>
        <begin position="331"/>
        <end position="343"/>
    </location>
</feature>
<evidence type="ECO:0000256" key="1">
    <source>
        <dbReference type="SAM" id="Coils"/>
    </source>
</evidence>
<reference evidence="4" key="1">
    <citation type="submission" date="2022-11" db="EMBL/GenBank/DDBJ databases">
        <authorList>
            <person name="Kikuchi T."/>
        </authorList>
    </citation>
    <scope>NUCLEOTIDE SEQUENCE</scope>
    <source>
        <strain evidence="4">PS1010</strain>
    </source>
</reference>
<evidence type="ECO:0000256" key="2">
    <source>
        <dbReference type="SAM" id="MobiDB-lite"/>
    </source>
</evidence>
<comment type="caution">
    <text evidence="4">The sequence shown here is derived from an EMBL/GenBank/DDBJ whole genome shotgun (WGS) entry which is preliminary data.</text>
</comment>